<gene>
    <name evidence="7" type="ORF">DdX_02731</name>
</gene>
<reference evidence="7" key="1">
    <citation type="submission" date="2022-01" db="EMBL/GenBank/DDBJ databases">
        <title>Genome Sequence Resource for Two Populations of Ditylenchus destructor, the Migratory Endoparasitic Phytonematode.</title>
        <authorList>
            <person name="Zhang H."/>
            <person name="Lin R."/>
            <person name="Xie B."/>
        </authorList>
    </citation>
    <scope>NUCLEOTIDE SEQUENCE</scope>
    <source>
        <strain evidence="7">BazhouSP</strain>
    </source>
</reference>
<evidence type="ECO:0000256" key="3">
    <source>
        <dbReference type="ARBA" id="ARBA00022692"/>
    </source>
</evidence>
<sequence length="330" mass="38494">MGAIVSASPLPPFIFAVIIGVPSVILYVLEVSILLWDRNQFNAAFYHLFIVRFITNFLNYINSFFYARFGRVGFFLTFFDSLPATLLACFFFFNFYFFHAEILSTLFISINRLTLILFPLKHAKIWKYIFPITVLMVFLIPVLFTFENMEYDFYVRHQQDNYMFTLDYYRHQGHIYVESSFYAAISSILFCILCGAINIATIALYNRSKIRAPSPLGVTRIEDARIESRLTIYAVITFLAQLCMGIYMIIIYITGTRMDWLPSVSGVDDLFFATINQMPWINDLCTIVFPSWALLWASSNVRDLLLKQFRTKTSSRMFVIILRSENTRTQ</sequence>
<dbReference type="PANTHER" id="PTHR31552:SF8">
    <property type="entry name" value="SERPENTINE RECEPTOR CLASS GAMMA"/>
    <property type="match status" value="1"/>
</dbReference>
<keyword evidence="8" id="KW-1185">Reference proteome</keyword>
<dbReference type="InterPro" id="IPR000609">
    <property type="entry name" value="7TM_GPCR_serpentine_rcpt_Srg"/>
</dbReference>
<dbReference type="Proteomes" id="UP001201812">
    <property type="component" value="Unassembled WGS sequence"/>
</dbReference>
<keyword evidence="5 6" id="KW-0472">Membrane</keyword>
<feature type="transmembrane region" description="Helical" evidence="6">
    <location>
        <begin position="125"/>
        <end position="146"/>
    </location>
</feature>
<evidence type="ECO:0000256" key="6">
    <source>
        <dbReference type="RuleBase" id="RU280813"/>
    </source>
</evidence>
<dbReference type="PANTHER" id="PTHR31552">
    <property type="entry name" value="SERPENTINE RECEPTOR CLASS GAMMA"/>
    <property type="match status" value="1"/>
</dbReference>
<dbReference type="Gene3D" id="1.20.1070.10">
    <property type="entry name" value="Rhodopsin 7-helix transmembrane proteins"/>
    <property type="match status" value="1"/>
</dbReference>
<dbReference type="GO" id="GO:0007606">
    <property type="term" value="P:sensory perception of chemical stimulus"/>
    <property type="evidence" value="ECO:0007669"/>
    <property type="project" value="UniProtKB-UniRule"/>
</dbReference>
<evidence type="ECO:0000256" key="1">
    <source>
        <dbReference type="ARBA" id="ARBA00004141"/>
    </source>
</evidence>
<dbReference type="AlphaFoldDB" id="A0AAD4ND46"/>
<proteinExistence type="inferred from homology"/>
<evidence type="ECO:0000256" key="2">
    <source>
        <dbReference type="ARBA" id="ARBA00005692"/>
    </source>
</evidence>
<organism evidence="7 8">
    <name type="scientific">Ditylenchus destructor</name>
    <dbReference type="NCBI Taxonomy" id="166010"/>
    <lineage>
        <taxon>Eukaryota</taxon>
        <taxon>Metazoa</taxon>
        <taxon>Ecdysozoa</taxon>
        <taxon>Nematoda</taxon>
        <taxon>Chromadorea</taxon>
        <taxon>Rhabditida</taxon>
        <taxon>Tylenchina</taxon>
        <taxon>Tylenchomorpha</taxon>
        <taxon>Sphaerularioidea</taxon>
        <taxon>Anguinidae</taxon>
        <taxon>Anguininae</taxon>
        <taxon>Ditylenchus</taxon>
    </lineage>
</organism>
<keyword evidence="3 6" id="KW-0812">Transmembrane</keyword>
<comment type="subcellular location">
    <subcellularLocation>
        <location evidence="1">Membrane</location>
        <topology evidence="1">Multi-pass membrane protein</topology>
    </subcellularLocation>
</comment>
<feature type="transmembrane region" description="Helical" evidence="6">
    <location>
        <begin position="181"/>
        <end position="205"/>
    </location>
</feature>
<evidence type="ECO:0000256" key="5">
    <source>
        <dbReference type="ARBA" id="ARBA00023136"/>
    </source>
</evidence>
<feature type="transmembrane region" description="Helical" evidence="6">
    <location>
        <begin position="73"/>
        <end position="96"/>
    </location>
</feature>
<dbReference type="Pfam" id="PF02118">
    <property type="entry name" value="Srg"/>
    <property type="match status" value="1"/>
</dbReference>
<protein>
    <recommendedName>
        <fullName evidence="6">Serpentine receptor class gamma</fullName>
    </recommendedName>
</protein>
<dbReference type="EMBL" id="JAKKPZ010000002">
    <property type="protein sequence ID" value="KAI1726038.1"/>
    <property type="molecule type" value="Genomic_DNA"/>
</dbReference>
<feature type="transmembrane region" description="Helical" evidence="6">
    <location>
        <begin position="41"/>
        <end position="61"/>
    </location>
</feature>
<comment type="caution">
    <text evidence="7">The sequence shown here is derived from an EMBL/GenBank/DDBJ whole genome shotgun (WGS) entry which is preliminary data.</text>
</comment>
<dbReference type="GO" id="GO:0016020">
    <property type="term" value="C:membrane"/>
    <property type="evidence" value="ECO:0007669"/>
    <property type="project" value="UniProtKB-SubCell"/>
</dbReference>
<evidence type="ECO:0000313" key="8">
    <source>
        <dbReference type="Proteomes" id="UP001201812"/>
    </source>
</evidence>
<feature type="transmembrane region" description="Helical" evidence="6">
    <location>
        <begin position="230"/>
        <end position="253"/>
    </location>
</feature>
<feature type="transmembrane region" description="Helical" evidence="6">
    <location>
        <begin position="280"/>
        <end position="297"/>
    </location>
</feature>
<evidence type="ECO:0000256" key="4">
    <source>
        <dbReference type="ARBA" id="ARBA00022989"/>
    </source>
</evidence>
<dbReference type="GO" id="GO:0004888">
    <property type="term" value="F:transmembrane signaling receptor activity"/>
    <property type="evidence" value="ECO:0007669"/>
    <property type="project" value="InterPro"/>
</dbReference>
<name>A0AAD4ND46_9BILA</name>
<accession>A0AAD4ND46</accession>
<feature type="transmembrane region" description="Helical" evidence="6">
    <location>
        <begin position="12"/>
        <end position="35"/>
    </location>
</feature>
<comment type="similarity">
    <text evidence="2 6">Belongs to the nematode receptor-like protein srg family.</text>
</comment>
<keyword evidence="4 6" id="KW-1133">Transmembrane helix</keyword>
<evidence type="ECO:0000313" key="7">
    <source>
        <dbReference type="EMBL" id="KAI1726038.1"/>
    </source>
</evidence>